<dbReference type="AlphaFoldDB" id="A0A376B936"/>
<dbReference type="Gene3D" id="1.10.20.10">
    <property type="entry name" value="Histone, subunit A"/>
    <property type="match status" value="1"/>
</dbReference>
<accession>A0A376B936</accession>
<dbReference type="Proteomes" id="UP000262825">
    <property type="component" value="Unassembled WGS sequence"/>
</dbReference>
<feature type="compositionally biased region" description="Low complexity" evidence="6">
    <location>
        <begin position="315"/>
        <end position="332"/>
    </location>
</feature>
<dbReference type="GO" id="GO:0051123">
    <property type="term" value="P:RNA polymerase II preinitiation complex assembly"/>
    <property type="evidence" value="ECO:0007669"/>
    <property type="project" value="InterPro"/>
</dbReference>
<keyword evidence="4" id="KW-0804">Transcription</keyword>
<dbReference type="GO" id="GO:0005669">
    <property type="term" value="C:transcription factor TFIID complex"/>
    <property type="evidence" value="ECO:0007669"/>
    <property type="project" value="InterPro"/>
</dbReference>
<feature type="domain" description="TAFII28-like protein" evidence="7">
    <location>
        <begin position="210"/>
        <end position="286"/>
    </location>
</feature>
<dbReference type="InterPro" id="IPR006809">
    <property type="entry name" value="TAFII28_dom"/>
</dbReference>
<evidence type="ECO:0000259" key="7">
    <source>
        <dbReference type="Pfam" id="PF04719"/>
    </source>
</evidence>
<reference evidence="9" key="1">
    <citation type="submission" date="2018-06" db="EMBL/GenBank/DDBJ databases">
        <authorList>
            <person name="Guldener U."/>
        </authorList>
    </citation>
    <scope>NUCLEOTIDE SEQUENCE [LARGE SCALE GENOMIC DNA]</scope>
    <source>
        <strain evidence="9">UTAD17</strain>
    </source>
</reference>
<dbReference type="CDD" id="cd08048">
    <property type="entry name" value="HFD_TAF11"/>
    <property type="match status" value="1"/>
</dbReference>
<feature type="region of interest" description="Disordered" evidence="6">
    <location>
        <begin position="315"/>
        <end position="337"/>
    </location>
</feature>
<keyword evidence="3" id="KW-0805">Transcription regulation</keyword>
<evidence type="ECO:0000313" key="9">
    <source>
        <dbReference type="Proteomes" id="UP000262825"/>
    </source>
</evidence>
<dbReference type="EMBL" id="UFAJ01000578">
    <property type="protein sequence ID" value="SSD61131.1"/>
    <property type="molecule type" value="Genomic_DNA"/>
</dbReference>
<feature type="region of interest" description="Disordered" evidence="6">
    <location>
        <begin position="1"/>
        <end position="32"/>
    </location>
</feature>
<dbReference type="PANTHER" id="PTHR13218">
    <property type="entry name" value="TRANSCRIPTION INITIATION FACTOR TFIID SUBUNIT 11-RELATED"/>
    <property type="match status" value="1"/>
</dbReference>
<evidence type="ECO:0000256" key="6">
    <source>
        <dbReference type="SAM" id="MobiDB-lite"/>
    </source>
</evidence>
<keyword evidence="5" id="KW-0539">Nucleus</keyword>
<comment type="similarity">
    <text evidence="2">Belongs to the TAF11 family.</text>
</comment>
<evidence type="ECO:0000256" key="3">
    <source>
        <dbReference type="ARBA" id="ARBA00023015"/>
    </source>
</evidence>
<dbReference type="OrthoDB" id="28335at2759"/>
<feature type="compositionally biased region" description="Polar residues" evidence="6">
    <location>
        <begin position="12"/>
        <end position="28"/>
    </location>
</feature>
<evidence type="ECO:0000256" key="1">
    <source>
        <dbReference type="ARBA" id="ARBA00004123"/>
    </source>
</evidence>
<dbReference type="Pfam" id="PF04719">
    <property type="entry name" value="TAFII28"/>
    <property type="match status" value="1"/>
</dbReference>
<proteinExistence type="inferred from homology"/>
<dbReference type="InterPro" id="IPR045127">
    <property type="entry name" value="TAF11-like"/>
</dbReference>
<dbReference type="GO" id="GO:0016251">
    <property type="term" value="F:RNA polymerase II general transcription initiation factor activity"/>
    <property type="evidence" value="ECO:0007669"/>
    <property type="project" value="TreeGrafter"/>
</dbReference>
<gene>
    <name evidence="8" type="ORF">SCODWIG_02892</name>
</gene>
<keyword evidence="9" id="KW-1185">Reference proteome</keyword>
<dbReference type="GO" id="GO:0046982">
    <property type="term" value="F:protein heterodimerization activity"/>
    <property type="evidence" value="ECO:0007669"/>
    <property type="project" value="InterPro"/>
</dbReference>
<evidence type="ECO:0000256" key="4">
    <source>
        <dbReference type="ARBA" id="ARBA00023163"/>
    </source>
</evidence>
<comment type="subcellular location">
    <subcellularLocation>
        <location evidence="1">Nucleus</location>
    </subcellularLocation>
</comment>
<evidence type="ECO:0000256" key="5">
    <source>
        <dbReference type="ARBA" id="ARBA00023242"/>
    </source>
</evidence>
<evidence type="ECO:0000313" key="8">
    <source>
        <dbReference type="EMBL" id="SSD61131.1"/>
    </source>
</evidence>
<name>A0A376B936_9ASCO</name>
<dbReference type="VEuPathDB" id="FungiDB:SCODWIG_02892"/>
<dbReference type="SUPFAM" id="SSF47113">
    <property type="entry name" value="Histone-fold"/>
    <property type="match status" value="1"/>
</dbReference>
<sequence>MAKTKKGHDTVPNKTSSVKKPTNHNNKATGPIVKFPESNYQSKITVNKYLETKKIIEDSLINDWKYCKYKLKQCRMGGDGVMETYLRKYINDLQNEQSRYTEDCVEYDKYSEEYSVDDENESFSSTDDVHKEQFINKDNDNKKRLYPIDNVPLQDSVVGENTNKNKRQKTLIKDVNNIPSDLVFPKDLYEKEIEELPKPRELDEPTKLKLLTDHLDSEQMDRFEVFRRTRLPKQMVRRLANLVTNQSVPMQIAIVLGTVGKLFVGEIVEKALLIKQKHILQHMLDEYIRRKLYGNRILKILKKLTKLCLTSGNYASSNNSNSKTANTATTTSDTDIHSKIEEKEEEQMSMAKEGSTEKTAATLKGREHNKKTKDDTVGAPNIIYTLEDIANDGIYANDIYPDFESMINDIDEDDYEPPKANSTKLKQHIVTLTVLLNTTDNSAKIRNSLLKQFNYWGTLFNKIDIKVDKYTDTPLLPEHLREAWRLYRLENKTLPSGTFRQQGEGNGWMFE</sequence>
<dbReference type="InterPro" id="IPR009072">
    <property type="entry name" value="Histone-fold"/>
</dbReference>
<dbReference type="PANTHER" id="PTHR13218:SF8">
    <property type="entry name" value="TRANSCRIPTION INITIATION FACTOR TFIID SUBUNIT 11"/>
    <property type="match status" value="1"/>
</dbReference>
<evidence type="ECO:0000256" key="2">
    <source>
        <dbReference type="ARBA" id="ARBA00009788"/>
    </source>
</evidence>
<organism evidence="8 9">
    <name type="scientific">Saccharomycodes ludwigii</name>
    <dbReference type="NCBI Taxonomy" id="36035"/>
    <lineage>
        <taxon>Eukaryota</taxon>
        <taxon>Fungi</taxon>
        <taxon>Dikarya</taxon>
        <taxon>Ascomycota</taxon>
        <taxon>Saccharomycotina</taxon>
        <taxon>Saccharomycetes</taxon>
        <taxon>Saccharomycodales</taxon>
        <taxon>Saccharomycodaceae</taxon>
        <taxon>Saccharomycodes</taxon>
    </lineage>
</organism>
<protein>
    <recommendedName>
        <fullName evidence="7">TAFII28-like protein domain-containing protein</fullName>
    </recommendedName>
</protein>